<dbReference type="Proteomes" id="UP000314985">
    <property type="component" value="Unassembled WGS sequence"/>
</dbReference>
<evidence type="ECO:0000256" key="7">
    <source>
        <dbReference type="ARBA" id="ARBA00022813"/>
    </source>
</evidence>
<dbReference type="Gene3D" id="2.60.220.50">
    <property type="match status" value="1"/>
</dbReference>
<dbReference type="SUPFAM" id="SSF57184">
    <property type="entry name" value="Growth factor receptor domain"/>
    <property type="match status" value="1"/>
</dbReference>
<reference evidence="28" key="1">
    <citation type="submission" date="2017-08" db="EMBL/GenBank/DDBJ databases">
        <title>USMARCv1.0.</title>
        <authorList>
            <person name="Hannum G.I."/>
            <person name="Koren S."/>
            <person name="Schroeder S.G."/>
            <person name="Chin S.C."/>
            <person name="Nonneman D.J."/>
            <person name="Becker S.A."/>
            <person name="Rosen B.D."/>
            <person name="Bickhart D.M."/>
            <person name="Putnam N.H."/>
            <person name="Green R.E."/>
            <person name="Tuggle C.K."/>
            <person name="Liu H."/>
            <person name="Rohrer G.A."/>
            <person name="Warr A."/>
            <person name="Hall R."/>
            <person name="Kim K."/>
            <person name="Hume D.A."/>
            <person name="Talbot R."/>
            <person name="Chow W."/>
            <person name="Howe K."/>
            <person name="Schwartz A.S."/>
            <person name="Watson M."/>
            <person name="Archibald A.L."/>
            <person name="Phillippy A.M."/>
            <person name="Smith T.P.L."/>
        </authorList>
    </citation>
    <scope>NUCLEOTIDE SEQUENCE [LARGE SCALE GENOMIC DNA]</scope>
</reference>
<dbReference type="PROSITE" id="PS00010">
    <property type="entry name" value="ASX_HYDROXYL"/>
    <property type="match status" value="3"/>
</dbReference>
<feature type="signal peptide" evidence="23">
    <location>
        <begin position="1"/>
        <end position="30"/>
    </location>
</feature>
<dbReference type="PROSITE" id="PS50221">
    <property type="entry name" value="GAIN_B"/>
    <property type="match status" value="1"/>
</dbReference>
<feature type="domain" description="G-protein coupled receptors family 2 profile 2" evidence="26">
    <location>
        <begin position="480"/>
        <end position="719"/>
    </location>
</feature>
<keyword evidence="10 22" id="KW-1133">Transmembrane helix</keyword>
<evidence type="ECO:0000259" key="25">
    <source>
        <dbReference type="PROSITE" id="PS50221"/>
    </source>
</evidence>
<dbReference type="FunFam" id="1.20.1070.10:FF:000054">
    <property type="entry name" value="Adhesion G protein-coupled receptor E3"/>
    <property type="match status" value="1"/>
</dbReference>
<proteinExistence type="inferred from homology"/>
<dbReference type="PROSITE" id="PS50261">
    <property type="entry name" value="G_PROTEIN_RECEP_F2_4"/>
    <property type="match status" value="1"/>
</dbReference>
<evidence type="ECO:0000256" key="3">
    <source>
        <dbReference type="ARBA" id="ARBA00022536"/>
    </source>
</evidence>
<reference evidence="27" key="2">
    <citation type="submission" date="2025-08" db="UniProtKB">
        <authorList>
            <consortium name="Ensembl"/>
        </authorList>
    </citation>
    <scope>IDENTIFICATION</scope>
</reference>
<dbReference type="GO" id="GO:0004930">
    <property type="term" value="F:G protein-coupled receptor activity"/>
    <property type="evidence" value="ECO:0007669"/>
    <property type="project" value="InterPro"/>
</dbReference>
<comment type="caution">
    <text evidence="21">Lacks conserved residue(s) required for the propagation of feature annotation.</text>
</comment>
<feature type="transmembrane region" description="Helical" evidence="22">
    <location>
        <begin position="695"/>
        <end position="718"/>
    </location>
</feature>
<keyword evidence="2" id="KW-1003">Cell membrane</keyword>
<dbReference type="FunFam" id="2.10.25.10:FF:000269">
    <property type="entry name" value="Adhesion G protein-coupled receptor E2"/>
    <property type="match status" value="1"/>
</dbReference>
<dbReference type="InterPro" id="IPR046338">
    <property type="entry name" value="GAIN_dom_sf"/>
</dbReference>
<keyword evidence="5 23" id="KW-0732">Signal</keyword>
<evidence type="ECO:0000256" key="23">
    <source>
        <dbReference type="SAM" id="SignalP"/>
    </source>
</evidence>
<evidence type="ECO:0000256" key="17">
    <source>
        <dbReference type="ARBA" id="ARBA00063088"/>
    </source>
</evidence>
<accession>A0A4X1STW3</accession>
<evidence type="ECO:0000256" key="14">
    <source>
        <dbReference type="ARBA" id="ARBA00023198"/>
    </source>
</evidence>
<dbReference type="Pfam" id="PF07645">
    <property type="entry name" value="EGF_CA"/>
    <property type="match status" value="3"/>
</dbReference>
<dbReference type="PROSITE" id="PS01187">
    <property type="entry name" value="EGF_CA"/>
    <property type="match status" value="2"/>
</dbReference>
<evidence type="ECO:0000256" key="10">
    <source>
        <dbReference type="ARBA" id="ARBA00022989"/>
    </source>
</evidence>
<keyword evidence="14" id="KW-0395">Inflammatory response</keyword>
<dbReference type="SMART" id="SM00179">
    <property type="entry name" value="EGF_CA"/>
    <property type="match status" value="3"/>
</dbReference>
<keyword evidence="3 21" id="KW-0245">EGF-like domain</keyword>
<evidence type="ECO:0000256" key="6">
    <source>
        <dbReference type="ARBA" id="ARBA00022737"/>
    </source>
</evidence>
<feature type="transmembrane region" description="Helical" evidence="22">
    <location>
        <begin position="626"/>
        <end position="648"/>
    </location>
</feature>
<dbReference type="InterPro" id="IPR000203">
    <property type="entry name" value="GPS"/>
</dbReference>
<feature type="domain" description="GAIN-B" evidence="25">
    <location>
        <begin position="296"/>
        <end position="474"/>
    </location>
</feature>
<keyword evidence="7" id="KW-0068">Autocatalytic cleavage</keyword>
<dbReference type="PANTHER" id="PTHR12011:SF472">
    <property type="entry name" value="ADHESION G PROTEIN-COUPLED RECEPTOR E2"/>
    <property type="match status" value="1"/>
</dbReference>
<evidence type="ECO:0000256" key="12">
    <source>
        <dbReference type="ARBA" id="ARBA00023157"/>
    </source>
</evidence>
<feature type="transmembrane region" description="Helical" evidence="22">
    <location>
        <begin position="483"/>
        <end position="509"/>
    </location>
</feature>
<dbReference type="GO" id="GO:0002376">
    <property type="term" value="P:immune system process"/>
    <property type="evidence" value="ECO:0007669"/>
    <property type="project" value="UniProtKB-ARBA"/>
</dbReference>
<feature type="transmembrane region" description="Helical" evidence="22">
    <location>
        <begin position="590"/>
        <end position="614"/>
    </location>
</feature>
<evidence type="ECO:0000313" key="27">
    <source>
        <dbReference type="Ensembl" id="ENSSSCP00070005708.1"/>
    </source>
</evidence>
<dbReference type="InterPro" id="IPR017983">
    <property type="entry name" value="GPCR_2_secretin-like_CS"/>
</dbReference>
<evidence type="ECO:0000256" key="2">
    <source>
        <dbReference type="ARBA" id="ARBA00022475"/>
    </source>
</evidence>
<dbReference type="GO" id="GO:0032587">
    <property type="term" value="C:ruffle membrane"/>
    <property type="evidence" value="ECO:0007669"/>
    <property type="project" value="UniProtKB-SubCell"/>
</dbReference>
<dbReference type="InterPro" id="IPR018097">
    <property type="entry name" value="EGF_Ca-bd_CS"/>
</dbReference>
<protein>
    <recommendedName>
        <fullName evidence="18">Adhesion G protein-coupled receptor E2</fullName>
    </recommendedName>
    <alternativeName>
        <fullName evidence="20">EGF-like module receptor 2</fullName>
    </alternativeName>
    <alternativeName>
        <fullName evidence="19">EGF-like module-containing mucin-like hormone receptor-like 2</fullName>
    </alternativeName>
</protein>
<dbReference type="SMART" id="SM00181">
    <property type="entry name" value="EGF"/>
    <property type="match status" value="4"/>
</dbReference>
<evidence type="ECO:0000256" key="15">
    <source>
        <dbReference type="ARBA" id="ARBA00023273"/>
    </source>
</evidence>
<dbReference type="InterPro" id="IPR000152">
    <property type="entry name" value="EGF-type_Asp/Asn_hydroxyl_site"/>
</dbReference>
<dbReference type="InterPro" id="IPR057244">
    <property type="entry name" value="GAIN_B"/>
</dbReference>
<dbReference type="SMART" id="SM00303">
    <property type="entry name" value="GPS"/>
    <property type="match status" value="1"/>
</dbReference>
<dbReference type="InterPro" id="IPR000832">
    <property type="entry name" value="GPCR_2_secretin-like"/>
</dbReference>
<organism evidence="27 28">
    <name type="scientific">Sus scrofa</name>
    <name type="common">Pig</name>
    <dbReference type="NCBI Taxonomy" id="9823"/>
    <lineage>
        <taxon>Eukaryota</taxon>
        <taxon>Metazoa</taxon>
        <taxon>Chordata</taxon>
        <taxon>Craniata</taxon>
        <taxon>Vertebrata</taxon>
        <taxon>Euteleostomi</taxon>
        <taxon>Mammalia</taxon>
        <taxon>Eutheria</taxon>
        <taxon>Laurasiatheria</taxon>
        <taxon>Artiodactyla</taxon>
        <taxon>Suina</taxon>
        <taxon>Suidae</taxon>
        <taxon>Sus</taxon>
    </lineage>
</organism>
<evidence type="ECO:0000259" key="24">
    <source>
        <dbReference type="PROSITE" id="PS50026"/>
    </source>
</evidence>
<evidence type="ECO:0000256" key="5">
    <source>
        <dbReference type="ARBA" id="ARBA00022729"/>
    </source>
</evidence>
<sequence>MGAPLSYPCYLCLSGPGLLVLLLLPWGPAAQSTKACARWCPPNSSCVNSTACRCLPGFSASSGEVFTSPSDSCDDINECAPPTAVSCGKGADCQNTEGSYHCICVPGYELASGAPVFRNENENTCQDVDECQQKLRICKSHSICINTQGSYTCQCLPGFKLNPRDPKLCTDKDECSSGEHHCHNSTICTNTVGSYVCHCPQGWVPKPGFQNKKNTTICEEVSFPTWMPPPGIKSQVSGTLTQGQEGLIQEVGDLLEGPQDLENLSQSEQQFVATNLLLGLENALGWLGKALPIGAVTFSSSAGTVLSLEVQEQGYENITLIQNQTKMLLTWDTVHESGDSGPTVVGLLSTPGVGRFLAKAPLVLDTVEQAALHETHKGVLQELYHDLLSDVISAFISNKDPQNLRHPVTFIFQHSVIPGPREKVFCVFWEHGQNGSGHWATSGCRIVGTKVSSTICQCTHLSSFAILMALYEVQEKDSALTVISYMGLSLSLLCLLLVVLTFLFCKAIHNTSTSLHLQLSICLFLAHLLFLTAIDRIEIKVLCSIIAGALHYLYLASFTWMLLEGLHLFLTARNLMVVNYSSVNKFMKKLMFPVGYGVPAVIVTISAASWPHLYGTPTRKGFKWSFLGPVCSIFLVNLAFFLMTLWILKSKLSSLNSDVSTLQNTRMLTFKATAQLFILDAHGVWESCRWTSCHVMAYLFTIINSLQGVFIFLVYCLLSQQVLLIDITKSKSEKYTLSSKTTSDACKYSAARSHIADTACH</sequence>
<dbReference type="InterPro" id="IPR009030">
    <property type="entry name" value="Growth_fac_rcpt_cys_sf"/>
</dbReference>
<keyword evidence="11 22" id="KW-0472">Membrane</keyword>
<evidence type="ECO:0000256" key="16">
    <source>
        <dbReference type="ARBA" id="ARBA00060478"/>
    </source>
</evidence>
<dbReference type="Pfam" id="PF00002">
    <property type="entry name" value="7tm_2"/>
    <property type="match status" value="1"/>
</dbReference>
<dbReference type="PROSITE" id="PS50026">
    <property type="entry name" value="EGF_3"/>
    <property type="match status" value="3"/>
</dbReference>
<evidence type="ECO:0000256" key="8">
    <source>
        <dbReference type="ARBA" id="ARBA00022837"/>
    </source>
</evidence>
<evidence type="ECO:0000256" key="21">
    <source>
        <dbReference type="PROSITE-ProRule" id="PRU00076"/>
    </source>
</evidence>
<dbReference type="InterPro" id="IPR001881">
    <property type="entry name" value="EGF-like_Ca-bd_dom"/>
</dbReference>
<dbReference type="GO" id="GO:0007166">
    <property type="term" value="P:cell surface receptor signaling pathway"/>
    <property type="evidence" value="ECO:0007669"/>
    <property type="project" value="InterPro"/>
</dbReference>
<dbReference type="Gene3D" id="2.10.25.10">
    <property type="entry name" value="Laminin"/>
    <property type="match status" value="4"/>
</dbReference>
<evidence type="ECO:0000256" key="1">
    <source>
        <dbReference type="ARBA" id="ARBA00007343"/>
    </source>
</evidence>
<dbReference type="GO" id="GO:0005509">
    <property type="term" value="F:calcium ion binding"/>
    <property type="evidence" value="ECO:0007669"/>
    <property type="project" value="InterPro"/>
</dbReference>
<evidence type="ECO:0000256" key="9">
    <source>
        <dbReference type="ARBA" id="ARBA00022889"/>
    </source>
</evidence>
<dbReference type="FunFam" id="2.60.220.50:FF:000007">
    <property type="entry name" value="Adhesion G protein-coupled receptor E5"/>
    <property type="match status" value="1"/>
</dbReference>
<keyword evidence="13" id="KW-0325">Glycoprotein</keyword>
<evidence type="ECO:0000256" key="19">
    <source>
        <dbReference type="ARBA" id="ARBA00081626"/>
    </source>
</evidence>
<dbReference type="PRINTS" id="PR01278">
    <property type="entry name" value="CD97PROTEIN"/>
</dbReference>
<dbReference type="CDD" id="cd00054">
    <property type="entry name" value="EGF_CA"/>
    <property type="match status" value="3"/>
</dbReference>
<dbReference type="Pfam" id="PF01825">
    <property type="entry name" value="GPS"/>
    <property type="match status" value="1"/>
</dbReference>
<feature type="transmembrane region" description="Helical" evidence="22">
    <location>
        <begin position="515"/>
        <end position="534"/>
    </location>
</feature>
<comment type="similarity">
    <text evidence="1">Belongs to the G-protein coupled receptor 2 family. Adhesion G-protein coupled receptor (ADGR) subfamily.</text>
</comment>
<evidence type="ECO:0000313" key="28">
    <source>
        <dbReference type="Proteomes" id="UP000314985"/>
    </source>
</evidence>
<feature type="domain" description="EGF-like" evidence="24">
    <location>
        <begin position="171"/>
        <end position="210"/>
    </location>
</feature>
<feature type="transmembrane region" description="Helical" evidence="22">
    <location>
        <begin position="541"/>
        <end position="570"/>
    </location>
</feature>
<dbReference type="PROSITE" id="PS00650">
    <property type="entry name" value="G_PROTEIN_RECEP_F2_2"/>
    <property type="match status" value="1"/>
</dbReference>
<dbReference type="FunFam" id="2.10.25.10:FF:000177">
    <property type="entry name" value="Adhesion G protein-coupled receptor E2"/>
    <property type="match status" value="1"/>
</dbReference>
<dbReference type="InterPro" id="IPR000742">
    <property type="entry name" value="EGF"/>
</dbReference>
<evidence type="ECO:0000256" key="18">
    <source>
        <dbReference type="ARBA" id="ARBA00070230"/>
    </source>
</evidence>
<dbReference type="AlphaFoldDB" id="A0A4X1STW3"/>
<dbReference type="PANTHER" id="PTHR12011">
    <property type="entry name" value="ADHESION G-PROTEIN COUPLED RECEPTOR"/>
    <property type="match status" value="1"/>
</dbReference>
<keyword evidence="8" id="KW-0106">Calcium</keyword>
<dbReference type="FunFam" id="2.10.25.10:FF:000382">
    <property type="entry name" value="Adhesion G protein-coupled receptor E2"/>
    <property type="match status" value="1"/>
</dbReference>
<dbReference type="FunFam" id="2.10.25.10:FF:000216">
    <property type="entry name" value="Adhesion G protein-coupled receptor E2"/>
    <property type="match status" value="1"/>
</dbReference>
<dbReference type="GO" id="GO:0006954">
    <property type="term" value="P:inflammatory response"/>
    <property type="evidence" value="ECO:0007669"/>
    <property type="project" value="UniProtKB-KW"/>
</dbReference>
<dbReference type="InterPro" id="IPR049883">
    <property type="entry name" value="NOTCH1_EGF-like"/>
</dbReference>
<dbReference type="SUPFAM" id="SSF57196">
    <property type="entry name" value="EGF/Laminin"/>
    <property type="match status" value="1"/>
</dbReference>
<keyword evidence="4 22" id="KW-0812">Transmembrane</keyword>
<dbReference type="Ensembl" id="ENSSSCT00070006984.1">
    <property type="protein sequence ID" value="ENSSSCP00070005708.1"/>
    <property type="gene ID" value="ENSSSCG00070003631.1"/>
</dbReference>
<evidence type="ECO:0000259" key="26">
    <source>
        <dbReference type="PROSITE" id="PS50261"/>
    </source>
</evidence>
<keyword evidence="12" id="KW-1015">Disulfide bond</keyword>
<evidence type="ECO:0000256" key="4">
    <source>
        <dbReference type="ARBA" id="ARBA00022692"/>
    </source>
</evidence>
<dbReference type="InterPro" id="IPR017981">
    <property type="entry name" value="GPCR_2-like_7TM"/>
</dbReference>
<evidence type="ECO:0000256" key="22">
    <source>
        <dbReference type="SAM" id="Phobius"/>
    </source>
</evidence>
<dbReference type="InterPro" id="IPR003056">
    <property type="entry name" value="GPCR_2_ADGRE2_ADGRE5"/>
</dbReference>
<keyword evidence="15" id="KW-0966">Cell projection</keyword>
<comment type="subunit">
    <text evidence="17">Forms a heterodimer, consisting of a large extracellular region non-covalently linked to a seven-transmembrane moiety. Interacts with chondroitin sulfate; the interaction with chondroitin sulfate is calcium-dependent. Interacts with CD55.</text>
</comment>
<comment type="subcellular location">
    <subcellularLocation>
        <location evidence="16">Cell projection</location>
        <location evidence="16">Ruffle membrane</location>
        <topology evidence="16">Multi-pass membrane protein</topology>
    </subcellularLocation>
</comment>
<name>A0A4X1STW3_PIG</name>
<evidence type="ECO:0000256" key="20">
    <source>
        <dbReference type="ARBA" id="ARBA00082393"/>
    </source>
</evidence>
<keyword evidence="6" id="KW-0677">Repeat</keyword>
<feature type="domain" description="EGF-like" evidence="24">
    <location>
        <begin position="127"/>
        <end position="170"/>
    </location>
</feature>
<evidence type="ECO:0000256" key="11">
    <source>
        <dbReference type="ARBA" id="ARBA00023136"/>
    </source>
</evidence>
<dbReference type="Gene3D" id="1.20.1070.10">
    <property type="entry name" value="Rhodopsin 7-helix transmembrane proteins"/>
    <property type="match status" value="1"/>
</dbReference>
<dbReference type="PRINTS" id="PR00249">
    <property type="entry name" value="GPCRSECRETIN"/>
</dbReference>
<keyword evidence="9" id="KW-0130">Cell adhesion</keyword>
<feature type="domain" description="EGF-like" evidence="24">
    <location>
        <begin position="75"/>
        <end position="114"/>
    </location>
</feature>
<evidence type="ECO:0000256" key="13">
    <source>
        <dbReference type="ARBA" id="ARBA00023180"/>
    </source>
</evidence>
<dbReference type="GO" id="GO:0007155">
    <property type="term" value="P:cell adhesion"/>
    <property type="evidence" value="ECO:0007669"/>
    <property type="project" value="UniProtKB-KW"/>
</dbReference>
<feature type="chain" id="PRO_5021506604" description="Adhesion G protein-coupled receptor E2" evidence="23">
    <location>
        <begin position="31"/>
        <end position="761"/>
    </location>
</feature>